<evidence type="ECO:0000259" key="2">
    <source>
        <dbReference type="SMART" id="SM00943"/>
    </source>
</evidence>
<dbReference type="RefSeq" id="YP_009226419.1">
    <property type="nucleotide sequence ID" value="NC_029106.1"/>
</dbReference>
<feature type="region of interest" description="Disordered" evidence="1">
    <location>
        <begin position="807"/>
        <end position="840"/>
    </location>
</feature>
<proteinExistence type="predicted"/>
<dbReference type="InterPro" id="IPR015330">
    <property type="entry name" value="DNA_primase/pol_bifunc_N"/>
</dbReference>
<dbReference type="SUPFAM" id="SSF56747">
    <property type="entry name" value="Prim-pol domain"/>
    <property type="match status" value="1"/>
</dbReference>
<dbReference type="InterPro" id="IPR027417">
    <property type="entry name" value="P-loop_NTPase"/>
</dbReference>
<protein>
    <recommendedName>
        <fullName evidence="2">DNA primase/polymerase bifunctional N-terminal domain-containing protein</fullName>
    </recommendedName>
</protein>
<dbReference type="Gene3D" id="3.40.50.300">
    <property type="entry name" value="P-loop containing nucleotide triphosphate hydrolases"/>
    <property type="match status" value="1"/>
</dbReference>
<dbReference type="OrthoDB" id="5284at10239"/>
<dbReference type="InterPro" id="IPR014819">
    <property type="entry name" value="PriCT_2"/>
</dbReference>
<feature type="domain" description="DNA primase/polymerase bifunctional N-terminal" evidence="2">
    <location>
        <begin position="13"/>
        <end position="175"/>
    </location>
</feature>
<dbReference type="EMBL" id="KT321316">
    <property type="protein sequence ID" value="ALA45469.1"/>
    <property type="molecule type" value="Genomic_DNA"/>
</dbReference>
<dbReference type="Proteomes" id="UP000201646">
    <property type="component" value="Segment"/>
</dbReference>
<dbReference type="SMART" id="SM00943">
    <property type="entry name" value="Prim-Pol"/>
    <property type="match status" value="1"/>
</dbReference>
<name>A0A0K2FHX7_9CAUD</name>
<keyword evidence="4" id="KW-1185">Reference proteome</keyword>
<dbReference type="GeneID" id="26798970"/>
<evidence type="ECO:0000313" key="4">
    <source>
        <dbReference type="Proteomes" id="UP000201646"/>
    </source>
</evidence>
<evidence type="ECO:0000256" key="1">
    <source>
        <dbReference type="SAM" id="MobiDB-lite"/>
    </source>
</evidence>
<gene>
    <name evidence="3" type="ORF">ADP64_000001</name>
</gene>
<dbReference type="SUPFAM" id="SSF52540">
    <property type="entry name" value="P-loop containing nucleoside triphosphate hydrolases"/>
    <property type="match status" value="1"/>
</dbReference>
<dbReference type="Pfam" id="PF19263">
    <property type="entry name" value="DUF5906"/>
    <property type="match status" value="1"/>
</dbReference>
<dbReference type="Pfam" id="PF09250">
    <property type="entry name" value="Prim-Pol"/>
    <property type="match status" value="1"/>
</dbReference>
<evidence type="ECO:0000313" key="3">
    <source>
        <dbReference type="EMBL" id="ALA45469.1"/>
    </source>
</evidence>
<dbReference type="Pfam" id="PF08707">
    <property type="entry name" value="PriCT_2"/>
    <property type="match status" value="1"/>
</dbReference>
<dbReference type="GO" id="GO:0016817">
    <property type="term" value="F:hydrolase activity, acting on acid anhydrides"/>
    <property type="evidence" value="ECO:0007669"/>
    <property type="project" value="InterPro"/>
</dbReference>
<accession>A0A0K2FHX7</accession>
<feature type="compositionally biased region" description="Basic and acidic residues" evidence="1">
    <location>
        <begin position="830"/>
        <end position="840"/>
    </location>
</feature>
<reference evidence="3" key="1">
    <citation type="submission" date="2015-09" db="EMBL/GenBank/DDBJ databases">
        <authorList>
            <person name="Zhao X."/>
        </authorList>
    </citation>
    <scope>NUCLEOTIDE SEQUENCE</scope>
</reference>
<sequence>MKVVTTDYLEAYGVQLVKNGYRIVPIAPGTKVPPFDDWQKLRATTGMVERWIKDDFGRMGVGIMTTDTPAIDLDIEDEVVADEVEAWIVENIGAAPIRYGNGAKRLLLYRTDEPFRKIYTPLYVGEFEFKCKVEVLGDGQQFVAYHIHPDTNLPYRWTTTEEPINTVVADLPVLTREKAQQFVDWFNAYCQRNNYRLTGRAALRQVKYQEGQVDRDNWNIDSAPPVDMPVDELRERLMLVQDNESYDNWFQVGMALYHQFDGSDEGMELWSEWSEPSSKFDRAALVKKWRTFDVEGKGRAPLTAAFILKLANEAEAENAAKATRELVDRFATVKDDKELALAIEATRVAEIDKMARIRVRDALRKAWARLNDGDTLAKSEAMKMLSYKPDDLDMPDWLREWVYDAPADKFFSVESKIHLTQQAFDAVNNRKAFTKEDKLNGLDGPSRKASDLALNKYMIPWVVGVRYMPGQENTFTEEGDLYANSYSERGVPMMPRVDEMLPRDKKNIERVKRHFRHLLPNEDEARMLMDWIAYVVQCPGEKITYSVFLQGVEGDGKSFLAMLLRAIIGARNARIINAGILESQFTGWAEGQCFVCIEEVRLLSHNRYDIMNSIKPFASNPIVNVHPKGKEPYDIINTSNYMLLSNFQDAMPINKDDRRYLVLFSQWQSKEDLMAFMANEPDYYSDLYQAIADSAGALRRFFMDHEFSPDFDPKKPAPVTVARSRMINQARSDFIRALTDLIESENRPGLSEDLLDLTNAARMLAEMAVSVPEGRHLASELDREGFHRLGRVMVGREQIQVWSRNPSKWTTDDGRPKGTEIRNLLGPMHESNDLDEKDEL</sequence>
<dbReference type="InterPro" id="IPR045455">
    <property type="entry name" value="NrS-1_pol-like_helicase"/>
</dbReference>
<feature type="compositionally biased region" description="Basic and acidic residues" evidence="1">
    <location>
        <begin position="810"/>
        <end position="820"/>
    </location>
</feature>
<organism evidence="3 4">
    <name type="scientific">Achromobacter phage phiAxp-2</name>
    <dbReference type="NCBI Taxonomy" id="1664246"/>
    <lineage>
        <taxon>Viruses</taxon>
        <taxon>Duplodnaviria</taxon>
        <taxon>Heunggongvirae</taxon>
        <taxon>Uroviricota</taxon>
        <taxon>Caudoviricetes</taxon>
        <taxon>Casjensviridae</taxon>
        <taxon>Fengtaivirus</taxon>
        <taxon>Fengtaivirus Axp2</taxon>
    </lineage>
</organism>
<dbReference type="KEGG" id="vg:26798970"/>